<comment type="function">
    <text evidence="6">Causes loosening and extension of plant cell walls by disrupting non-covalent bonding between cellulose microfibrils and matrix glucans. No enzymatic activity has been found.</text>
</comment>
<feature type="signal peptide" evidence="6">
    <location>
        <begin position="1"/>
        <end position="26"/>
    </location>
</feature>
<dbReference type="PANTHER" id="PTHR31867">
    <property type="entry name" value="EXPANSIN-A15"/>
    <property type="match status" value="1"/>
</dbReference>
<dbReference type="EMBL" id="AB196980">
    <property type="protein sequence ID" value="BAE06066.1"/>
    <property type="molecule type" value="mRNA"/>
</dbReference>
<keyword evidence="5" id="KW-0472">Membrane</keyword>
<dbReference type="FunFam" id="2.60.40.760:FF:000001">
    <property type="entry name" value="Expansin"/>
    <property type="match status" value="1"/>
</dbReference>
<dbReference type="PRINTS" id="PR01225">
    <property type="entry name" value="EXPANSNFAMLY"/>
</dbReference>
<dbReference type="InterPro" id="IPR007118">
    <property type="entry name" value="Expan_Lol_pI"/>
</dbReference>
<evidence type="ECO:0000259" key="8">
    <source>
        <dbReference type="PROSITE" id="PS50843"/>
    </source>
</evidence>
<evidence type="ECO:0000313" key="9">
    <source>
        <dbReference type="EMBL" id="BAE06066.1"/>
    </source>
</evidence>
<dbReference type="FunFam" id="2.40.40.10:FF:000001">
    <property type="entry name" value="Expansin"/>
    <property type="match status" value="1"/>
</dbReference>
<keyword evidence="4 6" id="KW-0732">Signal</keyword>
<evidence type="ECO:0000256" key="5">
    <source>
        <dbReference type="ARBA" id="ARBA00023136"/>
    </source>
</evidence>
<dbReference type="Pfam" id="PF01357">
    <property type="entry name" value="Expansin_C"/>
    <property type="match status" value="1"/>
</dbReference>
<dbReference type="SMART" id="SM00837">
    <property type="entry name" value="DPBB_1"/>
    <property type="match status" value="1"/>
</dbReference>
<dbReference type="AlphaFoldDB" id="Q4LET1"/>
<name>Q4LET1_9LILI</name>
<protein>
    <recommendedName>
        <fullName evidence="6">Expansin</fullName>
    </recommendedName>
</protein>
<dbReference type="InterPro" id="IPR007117">
    <property type="entry name" value="Expansin_CBD"/>
</dbReference>
<sequence>MVCFFKFLLSVAVFAASLGTSKQVHAFQAGWSSAHATFYGNADASGTMGGACGYGNLYSQGYSATAALSTALFKSGKACGGCYEIRCVNDPQWCHPGTSVVVTATNFCPPNNALPNDNGGWCNPPRQHFDLAQPAFLKIAQYKGGIVPVEYRRVACQKTGDIRFTLNGHRYFLLVLISNVAGNGEVATVSIKGSKWGNWRPMHRNWGQNWQSNDDLVGQSLSFMVTDSDGRAVTSLNVAPAGWSFGQTVSGGQF</sequence>
<feature type="domain" description="Expansin-like CBD" evidence="8">
    <location>
        <begin position="171"/>
        <end position="251"/>
    </location>
</feature>
<evidence type="ECO:0000256" key="2">
    <source>
        <dbReference type="ARBA" id="ARBA00022512"/>
    </source>
</evidence>
<dbReference type="InterPro" id="IPR009009">
    <property type="entry name" value="RlpA-like_DPBB"/>
</dbReference>
<dbReference type="InterPro" id="IPR036749">
    <property type="entry name" value="Expansin_CBD_sf"/>
</dbReference>
<dbReference type="Gene3D" id="2.60.40.760">
    <property type="entry name" value="Expansin, cellulose-binding-like domain"/>
    <property type="match status" value="1"/>
</dbReference>
<dbReference type="PROSITE" id="PS50842">
    <property type="entry name" value="EXPANSIN_EG45"/>
    <property type="match status" value="1"/>
</dbReference>
<accession>Q4LET1</accession>
<dbReference type="GO" id="GO:0016020">
    <property type="term" value="C:membrane"/>
    <property type="evidence" value="ECO:0007669"/>
    <property type="project" value="UniProtKB-SubCell"/>
</dbReference>
<dbReference type="GO" id="GO:0005576">
    <property type="term" value="C:extracellular region"/>
    <property type="evidence" value="ECO:0007669"/>
    <property type="project" value="InterPro"/>
</dbReference>
<comment type="similarity">
    <text evidence="1 6">Belongs to the expansin family. Expansin A subfamily.</text>
</comment>
<reference evidence="9" key="1">
    <citation type="submission" date="2004-12" db="EMBL/GenBank/DDBJ databases">
        <title>Expression of alpha-expansin and xyloglucan endotransglucosylase/hydrolase genes assosiated with shoot elongation by anoxic conditions, ethylene and carbon dioxide in arrowhead (Sagittaria pygmaea Miq.) tubers.</title>
        <authorList>
            <person name="Ookawara R."/>
            <person name="Satoh S."/>
            <person name="Yoshioka T."/>
            <person name="Ishizawa K."/>
        </authorList>
    </citation>
    <scope>NUCLEOTIDE SEQUENCE</scope>
</reference>
<keyword evidence="6" id="KW-0961">Cell wall biogenesis/degradation</keyword>
<evidence type="ECO:0000256" key="4">
    <source>
        <dbReference type="ARBA" id="ARBA00022729"/>
    </source>
</evidence>
<evidence type="ECO:0000256" key="6">
    <source>
        <dbReference type="RuleBase" id="RU365023"/>
    </source>
</evidence>
<gene>
    <name evidence="9" type="primary">SpEXPA2</name>
</gene>
<dbReference type="CDD" id="cd22274">
    <property type="entry name" value="DPBB_EXPA_N"/>
    <property type="match status" value="1"/>
</dbReference>
<dbReference type="SUPFAM" id="SSF50685">
    <property type="entry name" value="Barwin-like endoglucanases"/>
    <property type="match status" value="1"/>
</dbReference>
<feature type="chain" id="PRO_5015211509" description="Expansin" evidence="6">
    <location>
        <begin position="27"/>
        <end position="254"/>
    </location>
</feature>
<organism evidence="9">
    <name type="scientific">Sagittaria pygmaea</name>
    <dbReference type="NCBI Taxonomy" id="258217"/>
    <lineage>
        <taxon>Eukaryota</taxon>
        <taxon>Viridiplantae</taxon>
        <taxon>Streptophyta</taxon>
        <taxon>Embryophyta</taxon>
        <taxon>Tracheophyta</taxon>
        <taxon>Spermatophyta</taxon>
        <taxon>Magnoliopsida</taxon>
        <taxon>Liliopsida</taxon>
        <taxon>Alismataceae</taxon>
        <taxon>Sagittaria</taxon>
    </lineage>
</organism>
<dbReference type="InterPro" id="IPR007112">
    <property type="entry name" value="Expansin/allergen_DPBB_dom"/>
</dbReference>
<evidence type="ECO:0000259" key="7">
    <source>
        <dbReference type="PROSITE" id="PS50842"/>
    </source>
</evidence>
<evidence type="ECO:0000256" key="3">
    <source>
        <dbReference type="ARBA" id="ARBA00022525"/>
    </source>
</evidence>
<dbReference type="SUPFAM" id="SSF49590">
    <property type="entry name" value="PHL pollen allergen"/>
    <property type="match status" value="1"/>
</dbReference>
<dbReference type="InterPro" id="IPR002963">
    <property type="entry name" value="Expansin"/>
</dbReference>
<dbReference type="PRINTS" id="PR01226">
    <property type="entry name" value="EXPANSIN"/>
</dbReference>
<dbReference type="Pfam" id="PF03330">
    <property type="entry name" value="DPBB_1"/>
    <property type="match status" value="1"/>
</dbReference>
<dbReference type="GO" id="GO:0009828">
    <property type="term" value="P:plant-type cell wall loosening"/>
    <property type="evidence" value="ECO:0007669"/>
    <property type="project" value="UniProtKB-ARBA"/>
</dbReference>
<comment type="subcellular location">
    <subcellularLocation>
        <location evidence="6">Secreted</location>
        <location evidence="6">Cell wall</location>
    </subcellularLocation>
    <subcellularLocation>
        <location evidence="6">Membrane</location>
        <topology evidence="6">Peripheral membrane protein</topology>
    </subcellularLocation>
</comment>
<dbReference type="Gene3D" id="2.40.40.10">
    <property type="entry name" value="RlpA-like domain"/>
    <property type="match status" value="1"/>
</dbReference>
<feature type="domain" description="Expansin-like EG45" evidence="7">
    <location>
        <begin position="49"/>
        <end position="161"/>
    </location>
</feature>
<keyword evidence="2 6" id="KW-0134">Cell wall</keyword>
<keyword evidence="3 6" id="KW-0964">Secreted</keyword>
<evidence type="ECO:0000256" key="1">
    <source>
        <dbReference type="ARBA" id="ARBA00005392"/>
    </source>
</evidence>
<dbReference type="InterPro" id="IPR036908">
    <property type="entry name" value="RlpA-like_sf"/>
</dbReference>
<dbReference type="PROSITE" id="PS50843">
    <property type="entry name" value="EXPANSIN_CBD"/>
    <property type="match status" value="1"/>
</dbReference>
<proteinExistence type="evidence at transcript level"/>